<name>A0A6M2BYZ0_9GAMM</name>
<accession>A0A6M2BYZ0</accession>
<dbReference type="InterPro" id="IPR007433">
    <property type="entry name" value="DUF481"/>
</dbReference>
<dbReference type="AlphaFoldDB" id="A0A6M2BYZ0"/>
<gene>
    <name evidence="1" type="ORF">G7Y85_19555</name>
</gene>
<dbReference type="Proteomes" id="UP000472676">
    <property type="component" value="Unassembled WGS sequence"/>
</dbReference>
<reference evidence="1 2" key="1">
    <citation type="journal article" date="2014" name="Int. J. Syst. Evol. Microbiol.">
        <title>Solimonas terrae sp. nov., isolated from soil.</title>
        <authorList>
            <person name="Kim S.J."/>
            <person name="Moon J.Y."/>
            <person name="Weon H.Y."/>
            <person name="Ahn J.H."/>
            <person name="Chen W.M."/>
            <person name="Kwon S.W."/>
        </authorList>
    </citation>
    <scope>NUCLEOTIDE SEQUENCE [LARGE SCALE GENOMIC DNA]</scope>
    <source>
        <strain evidence="1 2">KIS83-12</strain>
    </source>
</reference>
<protein>
    <submittedName>
        <fullName evidence="1">DUF481 domain-containing protein</fullName>
    </submittedName>
</protein>
<keyword evidence="2" id="KW-1185">Reference proteome</keyword>
<sequence length="226" mass="24917">MPAMARAAPWSGDVAVGYLATTGNSKTSSLNGKFSLVYAQERWKNTFGASAINTYADNESSAESYTANEQLDYNFTPRDYAFGAVEWNKDLFAAIRERTSETTGYGRHLLIGPVHFLDLEVGLGARQQQTNDVPRQRDDEFIGRGALKYRWAITQTTSLTEALKIESGNSNTYSESATALKLQIVGSLFTNLSYTIKNNTQSAPDTRKTDTEAAVTVSYEFGKDKT</sequence>
<dbReference type="EMBL" id="JAAMOW010000012">
    <property type="protein sequence ID" value="NGY06977.1"/>
    <property type="molecule type" value="Genomic_DNA"/>
</dbReference>
<dbReference type="Pfam" id="PF04338">
    <property type="entry name" value="DUF481"/>
    <property type="match status" value="1"/>
</dbReference>
<organism evidence="1 2">
    <name type="scientific">Solimonas terrae</name>
    <dbReference type="NCBI Taxonomy" id="1396819"/>
    <lineage>
        <taxon>Bacteria</taxon>
        <taxon>Pseudomonadati</taxon>
        <taxon>Pseudomonadota</taxon>
        <taxon>Gammaproteobacteria</taxon>
        <taxon>Nevskiales</taxon>
        <taxon>Nevskiaceae</taxon>
        <taxon>Solimonas</taxon>
    </lineage>
</organism>
<evidence type="ECO:0000313" key="1">
    <source>
        <dbReference type="EMBL" id="NGY06977.1"/>
    </source>
</evidence>
<proteinExistence type="predicted"/>
<comment type="caution">
    <text evidence="1">The sequence shown here is derived from an EMBL/GenBank/DDBJ whole genome shotgun (WGS) entry which is preliminary data.</text>
</comment>
<evidence type="ECO:0000313" key="2">
    <source>
        <dbReference type="Proteomes" id="UP000472676"/>
    </source>
</evidence>